<protein>
    <submittedName>
        <fullName evidence="2">Uncharacterized protein</fullName>
    </submittedName>
</protein>
<gene>
    <name evidence="2" type="ORF">QJS04_geneDACA012427</name>
</gene>
<evidence type="ECO:0000313" key="3">
    <source>
        <dbReference type="Proteomes" id="UP001179952"/>
    </source>
</evidence>
<dbReference type="Proteomes" id="UP001179952">
    <property type="component" value="Unassembled WGS sequence"/>
</dbReference>
<evidence type="ECO:0000313" key="2">
    <source>
        <dbReference type="EMBL" id="KAK1272917.1"/>
    </source>
</evidence>
<organism evidence="2 3">
    <name type="scientific">Acorus gramineus</name>
    <name type="common">Dwarf sweet flag</name>
    <dbReference type="NCBI Taxonomy" id="55184"/>
    <lineage>
        <taxon>Eukaryota</taxon>
        <taxon>Viridiplantae</taxon>
        <taxon>Streptophyta</taxon>
        <taxon>Embryophyta</taxon>
        <taxon>Tracheophyta</taxon>
        <taxon>Spermatophyta</taxon>
        <taxon>Magnoliopsida</taxon>
        <taxon>Liliopsida</taxon>
        <taxon>Acoraceae</taxon>
        <taxon>Acorus</taxon>
    </lineage>
</organism>
<reference evidence="2" key="2">
    <citation type="submission" date="2023-06" db="EMBL/GenBank/DDBJ databases">
        <authorList>
            <person name="Ma L."/>
            <person name="Liu K.-W."/>
            <person name="Li Z."/>
            <person name="Hsiao Y.-Y."/>
            <person name="Qi Y."/>
            <person name="Fu T."/>
            <person name="Tang G."/>
            <person name="Zhang D."/>
            <person name="Sun W.-H."/>
            <person name="Liu D.-K."/>
            <person name="Li Y."/>
            <person name="Chen G.-Z."/>
            <person name="Liu X.-D."/>
            <person name="Liao X.-Y."/>
            <person name="Jiang Y.-T."/>
            <person name="Yu X."/>
            <person name="Hao Y."/>
            <person name="Huang J."/>
            <person name="Zhao X.-W."/>
            <person name="Ke S."/>
            <person name="Chen Y.-Y."/>
            <person name="Wu W.-L."/>
            <person name="Hsu J.-L."/>
            <person name="Lin Y.-F."/>
            <person name="Huang M.-D."/>
            <person name="Li C.-Y."/>
            <person name="Huang L."/>
            <person name="Wang Z.-W."/>
            <person name="Zhao X."/>
            <person name="Zhong W.-Y."/>
            <person name="Peng D.-H."/>
            <person name="Ahmad S."/>
            <person name="Lan S."/>
            <person name="Zhang J.-S."/>
            <person name="Tsai W.-C."/>
            <person name="Van De Peer Y."/>
            <person name="Liu Z.-J."/>
        </authorList>
    </citation>
    <scope>NUCLEOTIDE SEQUENCE</scope>
    <source>
        <strain evidence="2">SCP</strain>
        <tissue evidence="2">Leaves</tissue>
    </source>
</reference>
<accession>A0AAV9B9Y3</accession>
<feature type="region of interest" description="Disordered" evidence="1">
    <location>
        <begin position="54"/>
        <end position="82"/>
    </location>
</feature>
<evidence type="ECO:0000256" key="1">
    <source>
        <dbReference type="SAM" id="MobiDB-lite"/>
    </source>
</evidence>
<keyword evidence="3" id="KW-1185">Reference proteome</keyword>
<dbReference type="EMBL" id="JAUJYN010000004">
    <property type="protein sequence ID" value="KAK1272917.1"/>
    <property type="molecule type" value="Genomic_DNA"/>
</dbReference>
<dbReference type="AlphaFoldDB" id="A0AAV9B9Y3"/>
<sequence length="82" mass="9507">MVQRLICTPKVNESSQCNIRNIAIVPMKDEKSPKALKVEGHSFLSIKDFVKESMDEEHRSPMQSLKQRKLTSDTLKHSKRRI</sequence>
<proteinExistence type="predicted"/>
<reference evidence="2" key="1">
    <citation type="journal article" date="2023" name="Nat. Commun.">
        <title>Diploid and tetraploid genomes of Acorus and the evolution of monocots.</title>
        <authorList>
            <person name="Ma L."/>
            <person name="Liu K.W."/>
            <person name="Li Z."/>
            <person name="Hsiao Y.Y."/>
            <person name="Qi Y."/>
            <person name="Fu T."/>
            <person name="Tang G.D."/>
            <person name="Zhang D."/>
            <person name="Sun W.H."/>
            <person name="Liu D.K."/>
            <person name="Li Y."/>
            <person name="Chen G.Z."/>
            <person name="Liu X.D."/>
            <person name="Liao X.Y."/>
            <person name="Jiang Y.T."/>
            <person name="Yu X."/>
            <person name="Hao Y."/>
            <person name="Huang J."/>
            <person name="Zhao X.W."/>
            <person name="Ke S."/>
            <person name="Chen Y.Y."/>
            <person name="Wu W.L."/>
            <person name="Hsu J.L."/>
            <person name="Lin Y.F."/>
            <person name="Huang M.D."/>
            <person name="Li C.Y."/>
            <person name="Huang L."/>
            <person name="Wang Z.W."/>
            <person name="Zhao X."/>
            <person name="Zhong W.Y."/>
            <person name="Peng D.H."/>
            <person name="Ahmad S."/>
            <person name="Lan S."/>
            <person name="Zhang J.S."/>
            <person name="Tsai W.C."/>
            <person name="Van de Peer Y."/>
            <person name="Liu Z.J."/>
        </authorList>
    </citation>
    <scope>NUCLEOTIDE SEQUENCE</scope>
    <source>
        <strain evidence="2">SCP</strain>
    </source>
</reference>
<comment type="caution">
    <text evidence="2">The sequence shown here is derived from an EMBL/GenBank/DDBJ whole genome shotgun (WGS) entry which is preliminary data.</text>
</comment>
<name>A0AAV9B9Y3_ACOGR</name>